<evidence type="ECO:0000313" key="2">
    <source>
        <dbReference type="Proteomes" id="UP000649328"/>
    </source>
</evidence>
<protein>
    <submittedName>
        <fullName evidence="1">Uncharacterized protein</fullName>
    </submittedName>
</protein>
<name>A0A8H7LAI4_9ASCO</name>
<proteinExistence type="predicted"/>
<evidence type="ECO:0000313" key="1">
    <source>
        <dbReference type="EMBL" id="KAF8000853.1"/>
    </source>
</evidence>
<comment type="caution">
    <text evidence="1">The sequence shown here is derived from an EMBL/GenBank/DDBJ whole genome shotgun (WGS) entry which is preliminary data.</text>
</comment>
<dbReference type="AlphaFoldDB" id="A0A8H7LAI4"/>
<accession>A0A8H7LAI4</accession>
<dbReference type="Proteomes" id="UP000649328">
    <property type="component" value="Unassembled WGS sequence"/>
</dbReference>
<sequence length="355" mass="39459">MRPAHILSRAKTRKPRESVLVPFKRSLAPPKKGQLPKNVLEAAQKALARRPYYDPANSSLDFTKGNKQLLREIQGLFKTRLRLRISGPANNWLLIHGNIGQVNAIKKEAQSAITSARISAISSLRPLAVGDVVLLRNRGMLLYLVVAAPNSLRSDVYTERLLSARNTPFRYEFPGVLASRRTEFMNLVAIEEKVPGIAPVGVPDTAFSRQKEAVKENASKSIKTHSKNAKTPEKMLLPLEPAPASLDAGPREFTVAQASAQLLTDTSVNTYIVPTSAREIYSPYFTKISLEAFRQTTTYGEKLDFFHRVLQYDDSGSLILAARTIPIFELFEIVEKHELPPGGKELGCMKIRTGR</sequence>
<organism evidence="1 2">
    <name type="scientific">Metschnikowia pulcherrima</name>
    <dbReference type="NCBI Taxonomy" id="27326"/>
    <lineage>
        <taxon>Eukaryota</taxon>
        <taxon>Fungi</taxon>
        <taxon>Dikarya</taxon>
        <taxon>Ascomycota</taxon>
        <taxon>Saccharomycotina</taxon>
        <taxon>Pichiomycetes</taxon>
        <taxon>Metschnikowiaceae</taxon>
        <taxon>Metschnikowia</taxon>
    </lineage>
</organism>
<reference evidence="1" key="1">
    <citation type="submission" date="2020-10" db="EMBL/GenBank/DDBJ databases">
        <title>The Whole-Genome Sequence of Metschnikowia persimmonesis, a Novel Endophytic Yeast Species Isolated from Medicinal Plant Diospyros kaki Thumb.</title>
        <authorList>
            <person name="Rahmat E."/>
            <person name="Kang Y."/>
        </authorList>
    </citation>
    <scope>NUCLEOTIDE SEQUENCE</scope>
    <source>
        <strain evidence="1">KIOM G15050</strain>
    </source>
</reference>
<gene>
    <name evidence="1" type="ORF">HF325_004642</name>
</gene>
<dbReference type="OrthoDB" id="2285229at2759"/>
<keyword evidence="2" id="KW-1185">Reference proteome</keyword>
<dbReference type="EMBL" id="JACBPP010000006">
    <property type="protein sequence ID" value="KAF8000853.1"/>
    <property type="molecule type" value="Genomic_DNA"/>
</dbReference>